<dbReference type="EMBL" id="JACJHR010000064">
    <property type="protein sequence ID" value="MBB2503991.1"/>
    <property type="molecule type" value="Genomic_DNA"/>
</dbReference>
<feature type="domain" description="Ammonium transporter AmtB-like" evidence="6">
    <location>
        <begin position="9"/>
        <end position="58"/>
    </location>
</feature>
<dbReference type="InterPro" id="IPR029020">
    <property type="entry name" value="Ammonium/urea_transptr"/>
</dbReference>
<dbReference type="Gene3D" id="1.10.3430.10">
    <property type="entry name" value="Ammonium transporter AmtB like domains"/>
    <property type="match status" value="1"/>
</dbReference>
<dbReference type="InterPro" id="IPR024041">
    <property type="entry name" value="NH4_transpt_AmtB-like_dom"/>
</dbReference>
<organism evidence="7 8">
    <name type="scientific">Amycolatopsis echigonensis</name>
    <dbReference type="NCBI Taxonomy" id="2576905"/>
    <lineage>
        <taxon>Bacteria</taxon>
        <taxon>Bacillati</taxon>
        <taxon>Actinomycetota</taxon>
        <taxon>Actinomycetes</taxon>
        <taxon>Pseudonocardiales</taxon>
        <taxon>Pseudonocardiaceae</taxon>
        <taxon>Amycolatopsis</taxon>
    </lineage>
</organism>
<dbReference type="Pfam" id="PF00909">
    <property type="entry name" value="Ammonium_transp"/>
    <property type="match status" value="1"/>
</dbReference>
<keyword evidence="2 5" id="KW-0812">Transmembrane</keyword>
<keyword evidence="4 5" id="KW-0472">Membrane</keyword>
<name>A0A8E1W516_9PSEU</name>
<evidence type="ECO:0000313" key="7">
    <source>
        <dbReference type="EMBL" id="MBB2503991.1"/>
    </source>
</evidence>
<comment type="caution">
    <text evidence="7">The sequence shown here is derived from an EMBL/GenBank/DDBJ whole genome shotgun (WGS) entry which is preliminary data.</text>
</comment>
<dbReference type="AlphaFoldDB" id="A0A8E1W516"/>
<dbReference type="GO" id="GO:0016020">
    <property type="term" value="C:membrane"/>
    <property type="evidence" value="ECO:0007669"/>
    <property type="project" value="UniProtKB-SubCell"/>
</dbReference>
<gene>
    <name evidence="7" type="ORF">H5411_33225</name>
</gene>
<accession>A0A8E1W516</accession>
<dbReference type="GO" id="GO:0008519">
    <property type="term" value="F:ammonium channel activity"/>
    <property type="evidence" value="ECO:0007669"/>
    <property type="project" value="InterPro"/>
</dbReference>
<evidence type="ECO:0000256" key="5">
    <source>
        <dbReference type="SAM" id="Phobius"/>
    </source>
</evidence>
<evidence type="ECO:0000259" key="6">
    <source>
        <dbReference type="Pfam" id="PF00909"/>
    </source>
</evidence>
<feature type="transmembrane region" description="Helical" evidence="5">
    <location>
        <begin position="12"/>
        <end position="33"/>
    </location>
</feature>
<evidence type="ECO:0000256" key="2">
    <source>
        <dbReference type="ARBA" id="ARBA00022692"/>
    </source>
</evidence>
<evidence type="ECO:0000313" key="8">
    <source>
        <dbReference type="Proteomes" id="UP000550260"/>
    </source>
</evidence>
<protein>
    <recommendedName>
        <fullName evidence="6">Ammonium transporter AmtB-like domain-containing protein</fullName>
    </recommendedName>
</protein>
<keyword evidence="3 5" id="KW-1133">Transmembrane helix</keyword>
<sequence length="76" mass="8167">MGAGEITPWWQLAGVVATMLVSGVPALLLCLVFERFGGLRASEQEELVGLDQARWGVSNFADDLEAVPVVEPQVRA</sequence>
<dbReference type="Proteomes" id="UP000550260">
    <property type="component" value="Unassembled WGS sequence"/>
</dbReference>
<reference evidence="7 8" key="1">
    <citation type="submission" date="2020-08" db="EMBL/GenBank/DDBJ databases">
        <title>Amycolatopsis echigonensis JCM 21831.</title>
        <authorList>
            <person name="Tedsree N."/>
            <person name="Kuncharoen N."/>
            <person name="Likhitwitayawuid K."/>
            <person name="Tanasupawat S."/>
        </authorList>
    </citation>
    <scope>NUCLEOTIDE SEQUENCE [LARGE SCALE GENOMIC DNA]</scope>
    <source>
        <strain evidence="7 8">JCM 21831</strain>
    </source>
</reference>
<proteinExistence type="predicted"/>
<evidence type="ECO:0000256" key="4">
    <source>
        <dbReference type="ARBA" id="ARBA00023136"/>
    </source>
</evidence>
<comment type="subcellular location">
    <subcellularLocation>
        <location evidence="1">Membrane</location>
        <topology evidence="1">Multi-pass membrane protein</topology>
    </subcellularLocation>
</comment>
<evidence type="ECO:0000256" key="1">
    <source>
        <dbReference type="ARBA" id="ARBA00004141"/>
    </source>
</evidence>
<evidence type="ECO:0000256" key="3">
    <source>
        <dbReference type="ARBA" id="ARBA00022989"/>
    </source>
</evidence>